<dbReference type="EMBL" id="JBHXIJ010000213">
    <property type="protein sequence ID" value="MFD5102096.1"/>
    <property type="molecule type" value="Genomic_DNA"/>
</dbReference>
<dbReference type="InterPro" id="IPR016162">
    <property type="entry name" value="Ald_DH_N"/>
</dbReference>
<dbReference type="SUPFAM" id="SSF53720">
    <property type="entry name" value="ALDH-like"/>
    <property type="match status" value="1"/>
</dbReference>
<dbReference type="Gene3D" id="3.40.605.10">
    <property type="entry name" value="Aldehyde Dehydrogenase, Chain A, domain 1"/>
    <property type="match status" value="1"/>
</dbReference>
<evidence type="ECO:0000313" key="4">
    <source>
        <dbReference type="Proteomes" id="UP001598448"/>
    </source>
</evidence>
<evidence type="ECO:0000313" key="3">
    <source>
        <dbReference type="EMBL" id="MFD5102096.1"/>
    </source>
</evidence>
<comment type="caution">
    <text evidence="3">The sequence shown here is derived from an EMBL/GenBank/DDBJ whole genome shotgun (WGS) entry which is preliminary data.</text>
</comment>
<evidence type="ECO:0000259" key="2">
    <source>
        <dbReference type="Pfam" id="PF00171"/>
    </source>
</evidence>
<accession>A0ABW6FQV5</accession>
<dbReference type="RefSeq" id="WP_386718484.1">
    <property type="nucleotide sequence ID" value="NZ_JBHXIJ010000213.1"/>
</dbReference>
<name>A0ABW6FQV5_9ACTN</name>
<sequence>MSDRLNVLKTYKLYVGGKFPRSESGRVYEVTTAASAADAAGKGKWLANAPLSSRKDARDAVVAARKAFGGWSGATAYNRGQVLYRVAEMLEGRRSQFVREVAQAEGLSKSKAAEVVEAAIDRWVWYAGWTDKIAQIVGGANPVAGPFFNLSTPEPTGVVTVVAPQESSFLGLVSVIAPVIATGNTAVVVAAEKSPLPALSLGEVLATSDVPGGVVNILSGRTREIALPLASHQDVNAIDLSGADADLARDLEIAAADNLKRVLRPQPVDGDWSADPGTHRLTAFLEMKTVWHPTGTLGASGSAY</sequence>
<reference evidence="3 4" key="1">
    <citation type="submission" date="2024-09" db="EMBL/GenBank/DDBJ databases">
        <title>The Natural Products Discovery Center: Release of the First 8490 Sequenced Strains for Exploring Actinobacteria Biosynthetic Diversity.</title>
        <authorList>
            <person name="Kalkreuter E."/>
            <person name="Kautsar S.A."/>
            <person name="Yang D."/>
            <person name="Bader C.D."/>
            <person name="Teijaro C.N."/>
            <person name="Fluegel L."/>
            <person name="Davis C.M."/>
            <person name="Simpson J.R."/>
            <person name="Lauterbach L."/>
            <person name="Steele A.D."/>
            <person name="Gui C."/>
            <person name="Meng S."/>
            <person name="Li G."/>
            <person name="Viehrig K."/>
            <person name="Ye F."/>
            <person name="Su P."/>
            <person name="Kiefer A.F."/>
            <person name="Nichols A."/>
            <person name="Cepeda A.J."/>
            <person name="Yan W."/>
            <person name="Fan B."/>
            <person name="Jiang Y."/>
            <person name="Adhikari A."/>
            <person name="Zheng C.-J."/>
            <person name="Schuster L."/>
            <person name="Cowan T.M."/>
            <person name="Smanski M.J."/>
            <person name="Chevrette M.G."/>
            <person name="De Carvalho L.P.S."/>
            <person name="Shen B."/>
        </authorList>
    </citation>
    <scope>NUCLEOTIDE SEQUENCE [LARGE SCALE GENOMIC DNA]</scope>
    <source>
        <strain evidence="3 4">NPDC058348</strain>
    </source>
</reference>
<organism evidence="3 4">
    <name type="scientific">Streptomyces albidochromogenes</name>
    <dbReference type="NCBI Taxonomy" id="329524"/>
    <lineage>
        <taxon>Bacteria</taxon>
        <taxon>Bacillati</taxon>
        <taxon>Actinomycetota</taxon>
        <taxon>Actinomycetes</taxon>
        <taxon>Kitasatosporales</taxon>
        <taxon>Streptomycetaceae</taxon>
        <taxon>Streptomyces</taxon>
    </lineage>
</organism>
<keyword evidence="1" id="KW-0560">Oxidoreductase</keyword>
<dbReference type="PANTHER" id="PTHR11699">
    <property type="entry name" value="ALDEHYDE DEHYDROGENASE-RELATED"/>
    <property type="match status" value="1"/>
</dbReference>
<dbReference type="Proteomes" id="UP001598448">
    <property type="component" value="Unassembled WGS sequence"/>
</dbReference>
<keyword evidence="4" id="KW-1185">Reference proteome</keyword>
<dbReference type="InterPro" id="IPR015590">
    <property type="entry name" value="Aldehyde_DH_dom"/>
</dbReference>
<protein>
    <submittedName>
        <fullName evidence="3">Aldehyde dehydrogenase family protein</fullName>
    </submittedName>
</protein>
<feature type="domain" description="Aldehyde dehydrogenase" evidence="2">
    <location>
        <begin position="42"/>
        <end position="262"/>
    </location>
</feature>
<dbReference type="InterPro" id="IPR016161">
    <property type="entry name" value="Ald_DH/histidinol_DH"/>
</dbReference>
<dbReference type="Pfam" id="PF00171">
    <property type="entry name" value="Aldedh"/>
    <property type="match status" value="1"/>
</dbReference>
<gene>
    <name evidence="3" type="ORF">ACFWJN_24460</name>
</gene>
<evidence type="ECO:0000256" key="1">
    <source>
        <dbReference type="ARBA" id="ARBA00023002"/>
    </source>
</evidence>
<proteinExistence type="predicted"/>